<evidence type="ECO:0000259" key="1">
    <source>
        <dbReference type="Pfam" id="PF00144"/>
    </source>
</evidence>
<gene>
    <name evidence="2" type="ORF">SAMN05660706_1704</name>
</gene>
<dbReference type="InterPro" id="IPR001466">
    <property type="entry name" value="Beta-lactam-related"/>
</dbReference>
<proteinExistence type="predicted"/>
<dbReference type="Pfam" id="PF00144">
    <property type="entry name" value="Beta-lactamase"/>
    <property type="match status" value="1"/>
</dbReference>
<dbReference type="EMBL" id="FOYM01000070">
    <property type="protein sequence ID" value="SFR18832.1"/>
    <property type="molecule type" value="Genomic_DNA"/>
</dbReference>
<dbReference type="Proteomes" id="UP000199584">
    <property type="component" value="Unassembled WGS sequence"/>
</dbReference>
<dbReference type="RefSeq" id="WP_165608447.1">
    <property type="nucleotide sequence ID" value="NZ_FOYM01000070.1"/>
</dbReference>
<reference evidence="3" key="1">
    <citation type="submission" date="2016-10" db="EMBL/GenBank/DDBJ databases">
        <authorList>
            <person name="Varghese N."/>
            <person name="Submissions S."/>
        </authorList>
    </citation>
    <scope>NUCLEOTIDE SEQUENCE [LARGE SCALE GENOMIC DNA]</scope>
    <source>
        <strain evidence="3">DSM 3669</strain>
    </source>
</reference>
<feature type="domain" description="Beta-lactamase-related" evidence="1">
    <location>
        <begin position="9"/>
        <end position="72"/>
    </location>
</feature>
<keyword evidence="3" id="KW-1185">Reference proteome</keyword>
<sequence>MITNVEQKLERYFQQQTEAGRFSGTVLVAREGDILLKKGYGFANYETSEKNKPANIYTIGSMTKALVTLSILLFRDVLKYLAVSR</sequence>
<name>A0A1I6EMV6_9FIRM</name>
<dbReference type="Gene3D" id="3.40.710.10">
    <property type="entry name" value="DD-peptidase/beta-lactamase superfamily"/>
    <property type="match status" value="1"/>
</dbReference>
<organism evidence="2 3">
    <name type="scientific">Desulfoscipio geothermicus DSM 3669</name>
    <dbReference type="NCBI Taxonomy" id="1121426"/>
    <lineage>
        <taxon>Bacteria</taxon>
        <taxon>Bacillati</taxon>
        <taxon>Bacillota</taxon>
        <taxon>Clostridia</taxon>
        <taxon>Eubacteriales</taxon>
        <taxon>Desulfallaceae</taxon>
        <taxon>Desulfoscipio</taxon>
    </lineage>
</organism>
<evidence type="ECO:0000313" key="3">
    <source>
        <dbReference type="Proteomes" id="UP000199584"/>
    </source>
</evidence>
<evidence type="ECO:0000313" key="2">
    <source>
        <dbReference type="EMBL" id="SFR18832.1"/>
    </source>
</evidence>
<dbReference type="InterPro" id="IPR012338">
    <property type="entry name" value="Beta-lactam/transpept-like"/>
</dbReference>
<dbReference type="STRING" id="39060.SAMN05660706_1704"/>
<dbReference type="AlphaFoldDB" id="A0A1I6EMV6"/>
<accession>A0A1I6EMV6</accession>
<dbReference type="SUPFAM" id="SSF56601">
    <property type="entry name" value="beta-lactamase/transpeptidase-like"/>
    <property type="match status" value="1"/>
</dbReference>
<protein>
    <submittedName>
        <fullName evidence="2">Beta-lactamase</fullName>
    </submittedName>
</protein>